<dbReference type="InterPro" id="IPR002502">
    <property type="entry name" value="Amidase_domain"/>
</dbReference>
<accession>A0A1W2AGK4</accession>
<organism evidence="7 8">
    <name type="scientific">Fulvimarina manganoxydans</name>
    <dbReference type="NCBI Taxonomy" id="937218"/>
    <lineage>
        <taxon>Bacteria</taxon>
        <taxon>Pseudomonadati</taxon>
        <taxon>Pseudomonadota</taxon>
        <taxon>Alphaproteobacteria</taxon>
        <taxon>Hyphomicrobiales</taxon>
        <taxon>Aurantimonadaceae</taxon>
        <taxon>Fulvimarina</taxon>
    </lineage>
</organism>
<comment type="similarity">
    <text evidence="2">Belongs to the N-acetylmuramoyl-L-alanine amidase 2 family.</text>
</comment>
<dbReference type="InterPro" id="IPR036365">
    <property type="entry name" value="PGBD-like_sf"/>
</dbReference>
<dbReference type="Proteomes" id="UP000192656">
    <property type="component" value="Unassembled WGS sequence"/>
</dbReference>
<evidence type="ECO:0000259" key="6">
    <source>
        <dbReference type="SMART" id="SM00644"/>
    </source>
</evidence>
<keyword evidence="4" id="KW-0378">Hydrolase</keyword>
<dbReference type="CDD" id="cd06583">
    <property type="entry name" value="PGRP"/>
    <property type="match status" value="1"/>
</dbReference>
<dbReference type="GO" id="GO:0009253">
    <property type="term" value="P:peptidoglycan catabolic process"/>
    <property type="evidence" value="ECO:0007669"/>
    <property type="project" value="InterPro"/>
</dbReference>
<dbReference type="EMBL" id="FWXR01000004">
    <property type="protein sequence ID" value="SMC59591.1"/>
    <property type="molecule type" value="Genomic_DNA"/>
</dbReference>
<dbReference type="PANTHER" id="PTHR30417">
    <property type="entry name" value="N-ACETYLMURAMOYL-L-ALANINE AMIDASE AMID"/>
    <property type="match status" value="1"/>
</dbReference>
<dbReference type="InterPro" id="IPR036505">
    <property type="entry name" value="Amidase/PGRP_sf"/>
</dbReference>
<evidence type="ECO:0000256" key="2">
    <source>
        <dbReference type="ARBA" id="ARBA00007553"/>
    </source>
</evidence>
<protein>
    <recommendedName>
        <fullName evidence="3">N-acetylmuramoyl-L-alanine amidase</fullName>
        <ecNumber evidence="3">3.5.1.28</ecNumber>
    </recommendedName>
</protein>
<dbReference type="GO" id="GO:0019867">
    <property type="term" value="C:outer membrane"/>
    <property type="evidence" value="ECO:0007669"/>
    <property type="project" value="TreeGrafter"/>
</dbReference>
<evidence type="ECO:0000256" key="3">
    <source>
        <dbReference type="ARBA" id="ARBA00011901"/>
    </source>
</evidence>
<dbReference type="Pfam" id="PF01471">
    <property type="entry name" value="PG_binding_1"/>
    <property type="match status" value="1"/>
</dbReference>
<feature type="domain" description="N-acetylmuramoyl-L-alanine amidase" evidence="6">
    <location>
        <begin position="14"/>
        <end position="151"/>
    </location>
</feature>
<evidence type="ECO:0000256" key="4">
    <source>
        <dbReference type="ARBA" id="ARBA00022801"/>
    </source>
</evidence>
<dbReference type="EC" id="3.5.1.28" evidence="3"/>
<dbReference type="Gene3D" id="3.40.80.10">
    <property type="entry name" value="Peptidoglycan recognition protein-like"/>
    <property type="match status" value="1"/>
</dbReference>
<evidence type="ECO:0000313" key="7">
    <source>
        <dbReference type="EMBL" id="SMC59591.1"/>
    </source>
</evidence>
<dbReference type="STRING" id="937218.SAMN06297251_104155"/>
<dbReference type="GO" id="GO:0071555">
    <property type="term" value="P:cell wall organization"/>
    <property type="evidence" value="ECO:0007669"/>
    <property type="project" value="UniProtKB-KW"/>
</dbReference>
<dbReference type="InterPro" id="IPR051206">
    <property type="entry name" value="NAMLAA_amidase_2"/>
</dbReference>
<dbReference type="Gene3D" id="1.10.101.10">
    <property type="entry name" value="PGBD-like superfamily/PGBD"/>
    <property type="match status" value="1"/>
</dbReference>
<evidence type="ECO:0000256" key="5">
    <source>
        <dbReference type="ARBA" id="ARBA00023316"/>
    </source>
</evidence>
<reference evidence="7 8" key="1">
    <citation type="submission" date="2017-04" db="EMBL/GenBank/DDBJ databases">
        <authorList>
            <person name="Afonso C.L."/>
            <person name="Miller P.J."/>
            <person name="Scott M.A."/>
            <person name="Spackman E."/>
            <person name="Goraichik I."/>
            <person name="Dimitrov K.M."/>
            <person name="Suarez D.L."/>
            <person name="Swayne D.E."/>
        </authorList>
    </citation>
    <scope>NUCLEOTIDE SEQUENCE [LARGE SCALE GENOMIC DNA]</scope>
    <source>
        <strain evidence="7 8">CGMCC 1.10972</strain>
    </source>
</reference>
<dbReference type="GO" id="GO:0009254">
    <property type="term" value="P:peptidoglycan turnover"/>
    <property type="evidence" value="ECO:0007669"/>
    <property type="project" value="TreeGrafter"/>
</dbReference>
<dbReference type="InterPro" id="IPR036366">
    <property type="entry name" value="PGBDSf"/>
</dbReference>
<keyword evidence="8" id="KW-1185">Reference proteome</keyword>
<dbReference type="SMART" id="SM00644">
    <property type="entry name" value="Ami_2"/>
    <property type="match status" value="1"/>
</dbReference>
<dbReference type="RefSeq" id="WP_244556819.1">
    <property type="nucleotide sequence ID" value="NZ_FWXR01000004.1"/>
</dbReference>
<name>A0A1W2AGK4_9HYPH</name>
<dbReference type="GO" id="GO:0008745">
    <property type="term" value="F:N-acetylmuramoyl-L-alanine amidase activity"/>
    <property type="evidence" value="ECO:0007669"/>
    <property type="project" value="UniProtKB-EC"/>
</dbReference>
<evidence type="ECO:0000256" key="1">
    <source>
        <dbReference type="ARBA" id="ARBA00001561"/>
    </source>
</evidence>
<dbReference type="SUPFAM" id="SSF47090">
    <property type="entry name" value="PGBD-like"/>
    <property type="match status" value="1"/>
</dbReference>
<dbReference type="InterPro" id="IPR002477">
    <property type="entry name" value="Peptidoglycan-bd-like"/>
</dbReference>
<dbReference type="AlphaFoldDB" id="A0A1W2AGK4"/>
<comment type="catalytic activity">
    <reaction evidence="1">
        <text>Hydrolyzes the link between N-acetylmuramoyl residues and L-amino acid residues in certain cell-wall glycopeptides.</text>
        <dbReference type="EC" id="3.5.1.28"/>
    </reaction>
</comment>
<dbReference type="PANTHER" id="PTHR30417:SF1">
    <property type="entry name" value="N-ACETYLMURAMOYL-L-ALANINE AMIDASE AMID"/>
    <property type="match status" value="1"/>
</dbReference>
<dbReference type="Pfam" id="PF01510">
    <property type="entry name" value="Amidase_2"/>
    <property type="match status" value="1"/>
</dbReference>
<proteinExistence type="inferred from homology"/>
<sequence>MTPDTDLPCDILRSPNHNERVGVARPDILLLHYTGMGTAEQALERLTSPEAEVSSHYLVHEDGRIVQMVAEERRAWHAGRGSWRGKGDINSRSIGIEIVNGGHVAGLPPYSDTQIEAVIALCRDCVTRHGIEPHRVLAHSDIAPDRKEDPGEHFPWDRLFFAGVGHMVRPSPIRGGRFLSIGDEGAPVEAYRQLLAAYGYGIESGGRFDEATRLATIAFQRHFRPERVDGVADVSTVETLHRLLSALPRSPFEM</sequence>
<dbReference type="SUPFAM" id="SSF55846">
    <property type="entry name" value="N-acetylmuramoyl-L-alanine amidase-like"/>
    <property type="match status" value="1"/>
</dbReference>
<gene>
    <name evidence="7" type="ORF">SAMN06297251_104155</name>
</gene>
<keyword evidence="5" id="KW-0961">Cell wall biogenesis/degradation</keyword>
<evidence type="ECO:0000313" key="8">
    <source>
        <dbReference type="Proteomes" id="UP000192656"/>
    </source>
</evidence>